<name>C8NEP1_9LACT</name>
<comment type="caution">
    <text evidence="1">The sequence shown here is derived from an EMBL/GenBank/DDBJ whole genome shotgun (WGS) entry which is preliminary data.</text>
</comment>
<dbReference type="eggNOG" id="COG2017">
    <property type="taxonomic scope" value="Bacteria"/>
</dbReference>
<dbReference type="InterPro" id="IPR011013">
    <property type="entry name" value="Gal_mutarotase_sf_dom"/>
</dbReference>
<dbReference type="Proteomes" id="UP000005926">
    <property type="component" value="Unassembled WGS sequence"/>
</dbReference>
<dbReference type="Pfam" id="PF01263">
    <property type="entry name" value="Aldose_epim"/>
    <property type="match status" value="1"/>
</dbReference>
<keyword evidence="2" id="KW-1185">Reference proteome</keyword>
<dbReference type="GO" id="GO:0005975">
    <property type="term" value="P:carbohydrate metabolic process"/>
    <property type="evidence" value="ECO:0007669"/>
    <property type="project" value="InterPro"/>
</dbReference>
<proteinExistence type="predicted"/>
<dbReference type="InterPro" id="IPR014718">
    <property type="entry name" value="GH-type_carb-bd"/>
</dbReference>
<dbReference type="RefSeq" id="WP_005605447.1">
    <property type="nucleotide sequence ID" value="NZ_CP102283.1"/>
</dbReference>
<evidence type="ECO:0000313" key="1">
    <source>
        <dbReference type="EMBL" id="EEW37873.1"/>
    </source>
</evidence>
<sequence>MDNISLENKFLKVRVKIFGAELTSVFDKETHTEYMYQPDGIHWNKQSPILFPNIGAIRNNSFSYKGNDYEARKHGFARDYAFKLEDNGSDFATFLLTNEMIEENYPFDFQLRLKYTLNGRQLDMSYFVTTQSPEMYFAIGGHPAFRVPLEEGLSFEDYRIQLDSESSIHKLELEIPYLASLEGVSYPEKEFRLHHDLFTNDVLLFKSNSPHFKGKLYSQKGNKSVTVLLNGIGALGVWTMPDDSPFVCFEPWDGYPDLANDFTQNLEEKKNVLKITNKTPYQSTASFIFE</sequence>
<dbReference type="HOGENOM" id="CLU_057834_1_0_9"/>
<dbReference type="GeneID" id="78411343"/>
<dbReference type="SUPFAM" id="SSF74650">
    <property type="entry name" value="Galactose mutarotase-like"/>
    <property type="match status" value="1"/>
</dbReference>
<evidence type="ECO:0000313" key="2">
    <source>
        <dbReference type="Proteomes" id="UP000005926"/>
    </source>
</evidence>
<accession>C8NEP1</accession>
<dbReference type="EMBL" id="ACKZ01000009">
    <property type="protein sequence ID" value="EEW37873.1"/>
    <property type="molecule type" value="Genomic_DNA"/>
</dbReference>
<reference evidence="1 2" key="1">
    <citation type="submission" date="2009-08" db="EMBL/GenBank/DDBJ databases">
        <authorList>
            <person name="Muzny D."/>
            <person name="Qin X."/>
            <person name="Deng J."/>
            <person name="Jiang H."/>
            <person name="Liu Y."/>
            <person name="Qu J."/>
            <person name="Song X.-Z."/>
            <person name="Zhang L."/>
            <person name="Thornton R."/>
            <person name="Coyle M."/>
            <person name="Francisco L."/>
            <person name="Jackson L."/>
            <person name="Javaid M."/>
            <person name="Korchina V."/>
            <person name="Kovar C."/>
            <person name="Mata R."/>
            <person name="Mathew T."/>
            <person name="Ngo R."/>
            <person name="Nguyen L."/>
            <person name="Nguyen N."/>
            <person name="Okwuonu G."/>
            <person name="Ongeri F."/>
            <person name="Pham C."/>
            <person name="Simmons D."/>
            <person name="Wilczek-Boney K."/>
            <person name="Hale W."/>
            <person name="Jakkamsetti A."/>
            <person name="Pham P."/>
            <person name="Ruth R."/>
            <person name="San Lucas F."/>
            <person name="Warren J."/>
            <person name="Zhang J."/>
            <person name="Zhao Z."/>
            <person name="Zhou C."/>
            <person name="Zhu D."/>
            <person name="Lee S."/>
            <person name="Bess C."/>
            <person name="Blankenburg K."/>
            <person name="Forbes L."/>
            <person name="Fu Q."/>
            <person name="Gubbala S."/>
            <person name="Hirani K."/>
            <person name="Jayaseelan J.C."/>
            <person name="Lara F."/>
            <person name="Munidasa M."/>
            <person name="Palculict T."/>
            <person name="Patil S."/>
            <person name="Pu L.-L."/>
            <person name="Saada N."/>
            <person name="Tang L."/>
            <person name="Weissenberger G."/>
            <person name="Zhu Y."/>
            <person name="Hemphill L."/>
            <person name="Shang Y."/>
            <person name="Youmans B."/>
            <person name="Ayvaz T."/>
            <person name="Ross M."/>
            <person name="Santibanez J."/>
            <person name="Aqrawi P."/>
            <person name="Gross S."/>
            <person name="Joshi V."/>
            <person name="Fowler G."/>
            <person name="Nazareth L."/>
            <person name="Reid J."/>
            <person name="Worley K."/>
            <person name="Petrosino J."/>
            <person name="Highlander S."/>
            <person name="Gibbs R."/>
        </authorList>
    </citation>
    <scope>NUCLEOTIDE SEQUENCE [LARGE SCALE GENOMIC DNA]</scope>
    <source>
        <strain evidence="1 2">ATCC 49175</strain>
    </source>
</reference>
<organism evidence="1 2">
    <name type="scientific">Granulicatella adiacens ATCC 49175</name>
    <dbReference type="NCBI Taxonomy" id="638301"/>
    <lineage>
        <taxon>Bacteria</taxon>
        <taxon>Bacillati</taxon>
        <taxon>Bacillota</taxon>
        <taxon>Bacilli</taxon>
        <taxon>Lactobacillales</taxon>
        <taxon>Carnobacteriaceae</taxon>
        <taxon>Granulicatella</taxon>
    </lineage>
</organism>
<dbReference type="GO" id="GO:0016853">
    <property type="term" value="F:isomerase activity"/>
    <property type="evidence" value="ECO:0007669"/>
    <property type="project" value="InterPro"/>
</dbReference>
<protein>
    <submittedName>
        <fullName evidence="1">Aldose 1-epimerase</fullName>
    </submittedName>
</protein>
<dbReference type="AlphaFoldDB" id="C8NEP1"/>
<dbReference type="STRING" id="638301.HMPREF0444_0386"/>
<dbReference type="GO" id="GO:0030246">
    <property type="term" value="F:carbohydrate binding"/>
    <property type="evidence" value="ECO:0007669"/>
    <property type="project" value="InterPro"/>
</dbReference>
<gene>
    <name evidence="1" type="primary">lacX</name>
    <name evidence="1" type="ORF">HMPREF0444_0386</name>
</gene>
<dbReference type="Gene3D" id="2.70.98.10">
    <property type="match status" value="1"/>
</dbReference>
<dbReference type="InterPro" id="IPR008183">
    <property type="entry name" value="Aldose_1/G6P_1-epimerase"/>
</dbReference>